<dbReference type="STRING" id="673521.SAMN05660991_03356"/>
<dbReference type="OrthoDB" id="5115613at2"/>
<dbReference type="AlphaFoldDB" id="A0A1H8VAS7"/>
<sequence>MASWQQIEAEVPALAALVREAFAASRHATMATLRADGGPRISGTEVDFAADGELRIGSMTGAVKARDLLRDPRLALHSPTVDPGEDGAAWPGEAKVAGRAVGEGEADDAHVFRLDLTEVVWTGHTADRTALRILSWHPGRGLEEHVRT</sequence>
<protein>
    <submittedName>
        <fullName evidence="3">Pyridoxamine 5'-phosphate oxidase</fullName>
    </submittedName>
</protein>
<dbReference type="RefSeq" id="WP_091945943.1">
    <property type="nucleotide sequence ID" value="NZ_FOEE01000011.1"/>
</dbReference>
<dbReference type="GO" id="GO:0016627">
    <property type="term" value="F:oxidoreductase activity, acting on the CH-CH group of donors"/>
    <property type="evidence" value="ECO:0007669"/>
    <property type="project" value="TreeGrafter"/>
</dbReference>
<dbReference type="InterPro" id="IPR011576">
    <property type="entry name" value="Pyridox_Oxase_N"/>
</dbReference>
<feature type="domain" description="Pyridoxamine 5'-phosphate oxidase N-terminal" evidence="2">
    <location>
        <begin position="18"/>
        <end position="93"/>
    </location>
</feature>
<dbReference type="Pfam" id="PF01243">
    <property type="entry name" value="PNPOx_N"/>
    <property type="match status" value="1"/>
</dbReference>
<keyword evidence="1" id="KW-0560">Oxidoreductase</keyword>
<dbReference type="GO" id="GO:0070967">
    <property type="term" value="F:coenzyme F420 binding"/>
    <property type="evidence" value="ECO:0007669"/>
    <property type="project" value="TreeGrafter"/>
</dbReference>
<dbReference type="InterPro" id="IPR052019">
    <property type="entry name" value="F420H2_bilvrd_red/Heme_oxyg"/>
</dbReference>
<dbReference type="PANTHER" id="PTHR35176">
    <property type="entry name" value="HEME OXYGENASE HI_0854-RELATED"/>
    <property type="match status" value="1"/>
</dbReference>
<evidence type="ECO:0000256" key="1">
    <source>
        <dbReference type="ARBA" id="ARBA00023002"/>
    </source>
</evidence>
<keyword evidence="4" id="KW-1185">Reference proteome</keyword>
<evidence type="ECO:0000259" key="2">
    <source>
        <dbReference type="Pfam" id="PF01243"/>
    </source>
</evidence>
<dbReference type="PANTHER" id="PTHR35176:SF6">
    <property type="entry name" value="HEME OXYGENASE HI_0854-RELATED"/>
    <property type="match status" value="1"/>
</dbReference>
<organism evidence="3 4">
    <name type="scientific">Trujillonella endophytica</name>
    <dbReference type="NCBI Taxonomy" id="673521"/>
    <lineage>
        <taxon>Bacteria</taxon>
        <taxon>Bacillati</taxon>
        <taxon>Actinomycetota</taxon>
        <taxon>Actinomycetes</taxon>
        <taxon>Geodermatophilales</taxon>
        <taxon>Geodermatophilaceae</taxon>
        <taxon>Trujillonella</taxon>
    </lineage>
</organism>
<dbReference type="InterPro" id="IPR012349">
    <property type="entry name" value="Split_barrel_FMN-bd"/>
</dbReference>
<dbReference type="Gene3D" id="2.30.110.10">
    <property type="entry name" value="Electron Transport, Fmn-binding Protein, Chain A"/>
    <property type="match status" value="1"/>
</dbReference>
<dbReference type="EMBL" id="FOEE01000011">
    <property type="protein sequence ID" value="SEP11938.1"/>
    <property type="molecule type" value="Genomic_DNA"/>
</dbReference>
<reference evidence="4" key="1">
    <citation type="submission" date="2016-10" db="EMBL/GenBank/DDBJ databases">
        <authorList>
            <person name="Varghese N."/>
            <person name="Submissions S."/>
        </authorList>
    </citation>
    <scope>NUCLEOTIDE SEQUENCE [LARGE SCALE GENOMIC DNA]</scope>
    <source>
        <strain evidence="4">DSM 45413</strain>
    </source>
</reference>
<name>A0A1H8VAS7_9ACTN</name>
<gene>
    <name evidence="3" type="ORF">SAMN05660991_03356</name>
</gene>
<dbReference type="GO" id="GO:0005829">
    <property type="term" value="C:cytosol"/>
    <property type="evidence" value="ECO:0007669"/>
    <property type="project" value="TreeGrafter"/>
</dbReference>
<evidence type="ECO:0000313" key="3">
    <source>
        <dbReference type="EMBL" id="SEP11938.1"/>
    </source>
</evidence>
<evidence type="ECO:0000313" key="4">
    <source>
        <dbReference type="Proteomes" id="UP000198960"/>
    </source>
</evidence>
<dbReference type="SUPFAM" id="SSF50475">
    <property type="entry name" value="FMN-binding split barrel"/>
    <property type="match status" value="1"/>
</dbReference>
<dbReference type="Proteomes" id="UP000198960">
    <property type="component" value="Unassembled WGS sequence"/>
</dbReference>
<proteinExistence type="predicted"/>
<accession>A0A1H8VAS7</accession>